<evidence type="ECO:0000313" key="1">
    <source>
        <dbReference type="EMBL" id="RFA37333.1"/>
    </source>
</evidence>
<name>A0A3E0WYU3_9BACI</name>
<dbReference type="Proteomes" id="UP000256488">
    <property type="component" value="Unassembled WGS sequence"/>
</dbReference>
<dbReference type="AlphaFoldDB" id="A0A3E0WYU3"/>
<accession>A0A3E0WYU3</accession>
<reference evidence="1 2" key="1">
    <citation type="submission" date="2017-05" db="EMBL/GenBank/DDBJ databases">
        <title>Virgibacillus sp. AK90 isolated from a saltern of Kakinada, India.</title>
        <authorList>
            <person name="Gupta V."/>
            <person name="Sidhu C."/>
            <person name="Korpole S."/>
            <person name="Pinnaka A.K."/>
        </authorList>
    </citation>
    <scope>NUCLEOTIDE SEQUENCE [LARGE SCALE GENOMIC DNA]</scope>
    <source>
        <strain evidence="1 2">AK90</strain>
    </source>
</reference>
<evidence type="ECO:0000313" key="2">
    <source>
        <dbReference type="Proteomes" id="UP000256488"/>
    </source>
</evidence>
<dbReference type="EMBL" id="NFZX01000002">
    <property type="protein sequence ID" value="RFA37333.1"/>
    <property type="molecule type" value="Genomic_DNA"/>
</dbReference>
<organism evidence="1 2">
    <name type="scientific">Virgibacillus dokdonensis</name>
    <dbReference type="NCBI Taxonomy" id="302167"/>
    <lineage>
        <taxon>Bacteria</taxon>
        <taxon>Bacillati</taxon>
        <taxon>Bacillota</taxon>
        <taxon>Bacilli</taxon>
        <taxon>Bacillales</taxon>
        <taxon>Bacillaceae</taxon>
        <taxon>Virgibacillus</taxon>
    </lineage>
</organism>
<sequence>MNNSVYTLILKWVTCFKKEEIPISLKKNQTFNDLLQKNRQSILEDKRLMEKIEERIEAKHKHIQQKNA</sequence>
<comment type="caution">
    <text evidence="1">The sequence shown here is derived from an EMBL/GenBank/DDBJ whole genome shotgun (WGS) entry which is preliminary data.</text>
</comment>
<protein>
    <recommendedName>
        <fullName evidence="3">FbpB family small basic protein</fullName>
    </recommendedName>
</protein>
<proteinExistence type="predicted"/>
<evidence type="ECO:0008006" key="3">
    <source>
        <dbReference type="Google" id="ProtNLM"/>
    </source>
</evidence>
<gene>
    <name evidence="1" type="ORF">CAI16_02345</name>
</gene>
<dbReference type="InterPro" id="IPR025004">
    <property type="entry name" value="SenN/SenS"/>
</dbReference>
<dbReference type="Pfam" id="PF13040">
    <property type="entry name" value="Fur_reg_FbpB"/>
    <property type="match status" value="1"/>
</dbReference>